<dbReference type="Proteomes" id="UP000017174">
    <property type="component" value="Unassembled WGS sequence"/>
</dbReference>
<comment type="caution">
    <text evidence="1">The sequence shown here is derived from an EMBL/GenBank/DDBJ whole genome shotgun (WGS) entry which is preliminary data.</text>
</comment>
<gene>
    <name evidence="1" type="ORF">HMPREF0742_02320</name>
</gene>
<dbReference type="PATRIC" id="fig|888019.4.peg.1916"/>
<name>U7UZP8_9MICC</name>
<evidence type="ECO:0000313" key="2">
    <source>
        <dbReference type="Proteomes" id="UP000017174"/>
    </source>
</evidence>
<protein>
    <submittedName>
        <fullName evidence="1">Uncharacterized protein</fullName>
    </submittedName>
</protein>
<dbReference type="HOGENOM" id="CLU_1776033_0_0_11"/>
<reference evidence="1 2" key="1">
    <citation type="submission" date="2013-08" db="EMBL/GenBank/DDBJ databases">
        <authorList>
            <person name="Weinstock G."/>
            <person name="Sodergren E."/>
            <person name="Wylie T."/>
            <person name="Fulton L."/>
            <person name="Fulton R."/>
            <person name="Fronick C."/>
            <person name="O'Laughlin M."/>
            <person name="Godfrey J."/>
            <person name="Miner T."/>
            <person name="Herter B."/>
            <person name="Appelbaum E."/>
            <person name="Cordes M."/>
            <person name="Lek S."/>
            <person name="Wollam A."/>
            <person name="Pepin K.H."/>
            <person name="Palsikar V.B."/>
            <person name="Mitreva M."/>
            <person name="Wilson R.K."/>
        </authorList>
    </citation>
    <scope>NUCLEOTIDE SEQUENCE [LARGE SCALE GENOMIC DNA]</scope>
    <source>
        <strain evidence="1 2">F0184</strain>
    </source>
</reference>
<dbReference type="EMBL" id="AXZG01000061">
    <property type="protein sequence ID" value="ERT64384.1"/>
    <property type="molecule type" value="Genomic_DNA"/>
</dbReference>
<accession>U7UZP8</accession>
<evidence type="ECO:0000313" key="1">
    <source>
        <dbReference type="EMBL" id="ERT64384.1"/>
    </source>
</evidence>
<proteinExistence type="predicted"/>
<sequence length="146" mass="17564">MGKIILNVINYEMVYDQLDTSCFNIIFEGGYFNIQSSVYIDPDFEYSEIAYFELSGQENGRYLDPEKIIFQPKRIIIIFDKNEKFLDTIQEIHIIFSNEIKKELVDFFNNCLFFGEFIQYSSDFDKHKIMRQTLDREVIDWEEDIE</sequence>
<organism evidence="1 2">
    <name type="scientific">Rothia aeria F0184</name>
    <dbReference type="NCBI Taxonomy" id="888019"/>
    <lineage>
        <taxon>Bacteria</taxon>
        <taxon>Bacillati</taxon>
        <taxon>Actinomycetota</taxon>
        <taxon>Actinomycetes</taxon>
        <taxon>Micrococcales</taxon>
        <taxon>Micrococcaceae</taxon>
        <taxon>Rothia</taxon>
    </lineage>
</organism>
<dbReference type="RefSeq" id="WP_023134397.1">
    <property type="nucleotide sequence ID" value="NZ_KI518037.1"/>
</dbReference>
<dbReference type="AlphaFoldDB" id="U7UZP8"/>